<dbReference type="Gene3D" id="2.70.98.60">
    <property type="entry name" value="alpha-galactosidase from lactobacil brevis"/>
    <property type="match status" value="1"/>
</dbReference>
<keyword evidence="3" id="KW-1185">Reference proteome</keyword>
<protein>
    <recommendedName>
        <fullName evidence="4">Alpha-galactosidase</fullName>
    </recommendedName>
</protein>
<keyword evidence="1" id="KW-0732">Signal</keyword>
<evidence type="ECO:0000256" key="1">
    <source>
        <dbReference type="SAM" id="SignalP"/>
    </source>
</evidence>
<dbReference type="SUPFAM" id="SSF51445">
    <property type="entry name" value="(Trans)glycosidases"/>
    <property type="match status" value="1"/>
</dbReference>
<dbReference type="Proteomes" id="UP001596113">
    <property type="component" value="Unassembled WGS sequence"/>
</dbReference>
<accession>A0ABW0HX12</accession>
<reference evidence="3" key="1">
    <citation type="journal article" date="2019" name="Int. J. Syst. Evol. Microbiol.">
        <title>The Global Catalogue of Microorganisms (GCM) 10K type strain sequencing project: providing services to taxonomists for standard genome sequencing and annotation.</title>
        <authorList>
            <consortium name="The Broad Institute Genomics Platform"/>
            <consortium name="The Broad Institute Genome Sequencing Center for Infectious Disease"/>
            <person name="Wu L."/>
            <person name="Ma J."/>
        </authorList>
    </citation>
    <scope>NUCLEOTIDE SEQUENCE [LARGE SCALE GENOMIC DNA]</scope>
    <source>
        <strain evidence="3">CGMCC 1.18575</strain>
    </source>
</reference>
<dbReference type="EMBL" id="JBHSMI010000028">
    <property type="protein sequence ID" value="MFC5404746.1"/>
    <property type="molecule type" value="Genomic_DNA"/>
</dbReference>
<dbReference type="Gene3D" id="2.60.40.10">
    <property type="entry name" value="Immunoglobulins"/>
    <property type="match status" value="1"/>
</dbReference>
<proteinExistence type="predicted"/>
<dbReference type="InterPro" id="IPR038417">
    <property type="entry name" value="Alpga-gal_N_sf"/>
</dbReference>
<feature type="signal peptide" evidence="1">
    <location>
        <begin position="1"/>
        <end position="25"/>
    </location>
</feature>
<comment type="caution">
    <text evidence="2">The sequence shown here is derived from an EMBL/GenBank/DDBJ whole genome shotgun (WGS) entry which is preliminary data.</text>
</comment>
<organism evidence="2 3">
    <name type="scientific">Cohnella soli</name>
    <dbReference type="NCBI Taxonomy" id="425005"/>
    <lineage>
        <taxon>Bacteria</taxon>
        <taxon>Bacillati</taxon>
        <taxon>Bacillota</taxon>
        <taxon>Bacilli</taxon>
        <taxon>Bacillales</taxon>
        <taxon>Paenibacillaceae</taxon>
        <taxon>Cohnella</taxon>
    </lineage>
</organism>
<gene>
    <name evidence="2" type="ORF">ACFPOF_18565</name>
</gene>
<feature type="chain" id="PRO_5045967410" description="Alpha-galactosidase" evidence="1">
    <location>
        <begin position="26"/>
        <end position="1115"/>
    </location>
</feature>
<dbReference type="InterPro" id="IPR017853">
    <property type="entry name" value="GH"/>
</dbReference>
<evidence type="ECO:0000313" key="2">
    <source>
        <dbReference type="EMBL" id="MFC5404746.1"/>
    </source>
</evidence>
<dbReference type="InterPro" id="IPR013785">
    <property type="entry name" value="Aldolase_TIM"/>
</dbReference>
<evidence type="ECO:0000313" key="3">
    <source>
        <dbReference type="Proteomes" id="UP001596113"/>
    </source>
</evidence>
<dbReference type="RefSeq" id="WP_378135316.1">
    <property type="nucleotide sequence ID" value="NZ_JBHSMI010000028.1"/>
</dbReference>
<evidence type="ECO:0008006" key="4">
    <source>
        <dbReference type="Google" id="ProtNLM"/>
    </source>
</evidence>
<sequence>MRRMMQWSVLAVLIFLISKQGYVSASTSGDAYINYDAGTKTWTLGTDKVEKKVQLNGSGQLLMTSFKNKLTNLEYVQGTQNSDEFQITVGSTAYNGSSTGWTYDSYSTTTLSQGELQLSVTIHNAVIEVTRYYIVFPYTGAIKEWSVFKNISGSVQNFSSPYMFKHRLMQNDLANVDLQYMTGGGNFTGSGILKSAAMTSTYARTFNSYDTPEVITVDGQNRNNSGSITQGTSVYDAFFALRNKSLNEGVWLSFDYNGHWYAQIGNYGTKINLGGYISMTNYSVNANASITAPKSIMGVFTGDVDDMGNTILDYTYRYLWDYTRGGGGGAWQWRVSPQMPFAYEAVKYARYVGGGTVHIDADWYNRKGDWQPSWASDDFQALNAYLAKSGMKMKVWSPFWSADYGSDVVKNHPDYLVGGATLGFYGMSLNLANEDAYNWMLNKANSLQTAWGAYQWRYDGYAANQSNGSDNDMLQQSNNFFRLLKAFKDANPNALIDGCSSGGEILLMEAVRFSDTQQLTDGNAMHYAGYYQSLKLPLDKLGHTFYSETGLASARFNFLDEITPTAKENSRKFIDFYKYLGEQGLAGRWVKVYRPTVTAGYDQTYVIQKTNKDQDKAMLMFSSFTPFFGQNLTVYPKGLLDGTTYTVRCPKGSCASQTNTGAYFKTNGISLSNLQAGEAVLFNVTNYPGSGTDSTNPTAPGSATKKSAINMGKFGIELNWTAATDNNWLSYYEIERNGVVIDKVAKGTFYFYEGGSTADTFKIRTVDGDGNTSAYATASLLTGGPSDPGTTPIPNVYQASTGFSSVQGQGNWAYLQQYTPIAGISYWTNMEWDAANSLWKGDDPYARIAASWMHPEDKYNAVRKWVAPKAGKIMIKGSITLSQPNQGGDGVVVRIKKGGEYPFLDSDVWGPVTIPGTSTTATNHHILLDVRQGEALYFIVNKNVNYYFDGVNWDPFIAYGDDYQASANFSSTQGSANWYYQEWNGTAYSNLATYDAVNQQWVGSQPYVLVMKNAQHPDTNDSVRKWVAPANGYVNVKGNVRMYASGGDGVKVTIKQNNTTVWGTQTIAGTDTTTGIDHDFTVAVAAGDALYFIVNKNGNNYFDSTLWDPRLFFYQ</sequence>
<name>A0ABW0HX12_9BACL</name>
<dbReference type="Gene3D" id="3.20.20.70">
    <property type="entry name" value="Aldolase class I"/>
    <property type="match status" value="1"/>
</dbReference>
<dbReference type="InterPro" id="IPR013783">
    <property type="entry name" value="Ig-like_fold"/>
</dbReference>